<accession>A0A166IMH0</accession>
<keyword evidence="2" id="KW-0489">Methyltransferase</keyword>
<reference evidence="2 3" key="1">
    <citation type="submission" date="2016-04" db="EMBL/GenBank/DDBJ databases">
        <title>Draft Genome Assembly of the Bloom-forming Cyanobacterium Nodularia spumigena Strain CENA596 in Shrimp Production Ponds.</title>
        <authorList>
            <person name="Popin R.V."/>
            <person name="Rigonato J."/>
            <person name="Abreu V.A."/>
            <person name="Andreote A.P."/>
            <person name="Silveira S.B."/>
            <person name="Odebrecht C."/>
            <person name="Fiore M.F."/>
        </authorList>
    </citation>
    <scope>NUCLEOTIDE SEQUENCE [LARGE SCALE GENOMIC DNA]</scope>
    <source>
        <strain evidence="2 3">CENA596</strain>
    </source>
</reference>
<dbReference type="GO" id="GO:0032259">
    <property type="term" value="P:methylation"/>
    <property type="evidence" value="ECO:0007669"/>
    <property type="project" value="UniProtKB-KW"/>
</dbReference>
<dbReference type="GO" id="GO:0008168">
    <property type="term" value="F:methyltransferase activity"/>
    <property type="evidence" value="ECO:0007669"/>
    <property type="project" value="UniProtKB-KW"/>
</dbReference>
<dbReference type="CDD" id="cd02440">
    <property type="entry name" value="AdoMet_MTases"/>
    <property type="match status" value="1"/>
</dbReference>
<proteinExistence type="predicted"/>
<organism evidence="2 3">
    <name type="scientific">Nodularia spumigena CENA596</name>
    <dbReference type="NCBI Taxonomy" id="1819295"/>
    <lineage>
        <taxon>Bacteria</taxon>
        <taxon>Bacillati</taxon>
        <taxon>Cyanobacteriota</taxon>
        <taxon>Cyanophyceae</taxon>
        <taxon>Nostocales</taxon>
        <taxon>Nodulariaceae</taxon>
        <taxon>Nodularia</taxon>
    </lineage>
</organism>
<dbReference type="Gene3D" id="3.40.50.150">
    <property type="entry name" value="Vaccinia Virus protein VP39"/>
    <property type="match status" value="1"/>
</dbReference>
<sequence>MRKDWSKDYPSPEGLTEEFLDENSSLKKMLDFIGSGKKVVDFGCATGYFANLLQQKDCIVTGIEINPDAAKVAEKYCQNVIVADLDFVSIREILANQKFDVAIFGDILEHLRNPWKVLEETKSILKEHGFVVASIPNIAHGAIRLALLEGKFEYRKLGILDDTHLRFFTRETNEELFKKSGYFIDEVNCTKLPVFSDSDLVPNLQENHFSKDVIQYLQQDQDIDTLQFIVRAFPLSQEGEHSLLNTRYRQVLVERDVIQSQLQQTQAELERSQSQLQQTQAELERSQSQLQQTQAELERSQCQLQQTQAELEEIRSRSQHIPAEIEVGLQPSVEEVETLKLQLQNTQTELERSQHIITAMESSKFWQIRQTWFQFKKIIGLS</sequence>
<evidence type="ECO:0000256" key="1">
    <source>
        <dbReference type="SAM" id="Coils"/>
    </source>
</evidence>
<name>A0A166IMH0_NODSP</name>
<comment type="caution">
    <text evidence="2">The sequence shown here is derived from an EMBL/GenBank/DDBJ whole genome shotgun (WGS) entry which is preliminary data.</text>
</comment>
<keyword evidence="1" id="KW-0175">Coiled coil</keyword>
<dbReference type="EMBL" id="LWAJ01000233">
    <property type="protein sequence ID" value="KZL48588.1"/>
    <property type="molecule type" value="Genomic_DNA"/>
</dbReference>
<dbReference type="Pfam" id="PF13489">
    <property type="entry name" value="Methyltransf_23"/>
    <property type="match status" value="1"/>
</dbReference>
<dbReference type="PANTHER" id="PTHR43861:SF6">
    <property type="entry name" value="METHYLTRANSFERASE TYPE 11"/>
    <property type="match status" value="1"/>
</dbReference>
<dbReference type="Proteomes" id="UP000076555">
    <property type="component" value="Unassembled WGS sequence"/>
</dbReference>
<dbReference type="RefSeq" id="WP_063873831.1">
    <property type="nucleotide sequence ID" value="NZ_CAWMRI010000233.1"/>
</dbReference>
<dbReference type="AlphaFoldDB" id="A0A166IMH0"/>
<feature type="coiled-coil region" evidence="1">
    <location>
        <begin position="255"/>
        <end position="356"/>
    </location>
</feature>
<keyword evidence="2" id="KW-0808">Transferase</keyword>
<dbReference type="Gene3D" id="1.20.120.330">
    <property type="entry name" value="Nucleotidyltransferases domain 2"/>
    <property type="match status" value="1"/>
</dbReference>
<dbReference type="SUPFAM" id="SSF53335">
    <property type="entry name" value="S-adenosyl-L-methionine-dependent methyltransferases"/>
    <property type="match status" value="1"/>
</dbReference>
<dbReference type="PANTHER" id="PTHR43861">
    <property type="entry name" value="TRANS-ACONITATE 2-METHYLTRANSFERASE-RELATED"/>
    <property type="match status" value="1"/>
</dbReference>
<dbReference type="OrthoDB" id="9779104at2"/>
<evidence type="ECO:0000313" key="2">
    <source>
        <dbReference type="EMBL" id="KZL48588.1"/>
    </source>
</evidence>
<protein>
    <submittedName>
        <fullName evidence="2">Methyltransferase</fullName>
    </submittedName>
</protein>
<dbReference type="InterPro" id="IPR029063">
    <property type="entry name" value="SAM-dependent_MTases_sf"/>
</dbReference>
<evidence type="ECO:0000313" key="3">
    <source>
        <dbReference type="Proteomes" id="UP000076555"/>
    </source>
</evidence>
<gene>
    <name evidence="2" type="ORF">A2T98_17265</name>
</gene>